<dbReference type="STRING" id="857340.A0A086T859"/>
<feature type="region of interest" description="Disordered" evidence="1">
    <location>
        <begin position="385"/>
        <end position="417"/>
    </location>
</feature>
<feature type="domain" description="DUF7703" evidence="3">
    <location>
        <begin position="25"/>
        <end position="260"/>
    </location>
</feature>
<dbReference type="InterPro" id="IPR056120">
    <property type="entry name" value="DUF7703"/>
</dbReference>
<dbReference type="OrthoDB" id="405906at2759"/>
<dbReference type="AlphaFoldDB" id="A0A086T859"/>
<protein>
    <recommendedName>
        <fullName evidence="3">DUF7703 domain-containing protein</fullName>
    </recommendedName>
</protein>
<name>A0A086T859_HAPC1</name>
<keyword evidence="2" id="KW-0472">Membrane</keyword>
<evidence type="ECO:0000313" key="4">
    <source>
        <dbReference type="EMBL" id="KFH45541.1"/>
    </source>
</evidence>
<feature type="compositionally biased region" description="Polar residues" evidence="1">
    <location>
        <begin position="393"/>
        <end position="402"/>
    </location>
</feature>
<dbReference type="Proteomes" id="UP000029964">
    <property type="component" value="Unassembled WGS sequence"/>
</dbReference>
<feature type="transmembrane region" description="Helical" evidence="2">
    <location>
        <begin position="57"/>
        <end position="81"/>
    </location>
</feature>
<evidence type="ECO:0000259" key="3">
    <source>
        <dbReference type="Pfam" id="PF24802"/>
    </source>
</evidence>
<dbReference type="EMBL" id="JPKY01000030">
    <property type="protein sequence ID" value="KFH45541.1"/>
    <property type="molecule type" value="Genomic_DNA"/>
</dbReference>
<feature type="transmembrane region" description="Helical" evidence="2">
    <location>
        <begin position="206"/>
        <end position="227"/>
    </location>
</feature>
<feature type="transmembrane region" description="Helical" evidence="2">
    <location>
        <begin position="166"/>
        <end position="185"/>
    </location>
</feature>
<evidence type="ECO:0000256" key="2">
    <source>
        <dbReference type="SAM" id="Phobius"/>
    </source>
</evidence>
<comment type="caution">
    <text evidence="4">The sequence shown here is derived from an EMBL/GenBank/DDBJ whole genome shotgun (WGS) entry which is preliminary data.</text>
</comment>
<dbReference type="PANTHER" id="PTHR37013">
    <property type="entry name" value="INTEGRAL MEMBRANE PROTEIN (AFU_ORTHOLOGUE AFUA_1G05950)-RELATED"/>
    <property type="match status" value="1"/>
</dbReference>
<keyword evidence="2" id="KW-0812">Transmembrane</keyword>
<feature type="region of interest" description="Disordered" evidence="1">
    <location>
        <begin position="265"/>
        <end position="292"/>
    </location>
</feature>
<feature type="transmembrane region" description="Helical" evidence="2">
    <location>
        <begin position="87"/>
        <end position="110"/>
    </location>
</feature>
<evidence type="ECO:0000256" key="1">
    <source>
        <dbReference type="SAM" id="MobiDB-lite"/>
    </source>
</evidence>
<keyword evidence="5" id="KW-1185">Reference proteome</keyword>
<dbReference type="PANTHER" id="PTHR37013:SF3">
    <property type="entry name" value="INTEGRAL MEMBRANE PROTEIN (AFU_ORTHOLOGUE AFUA_1G05950)"/>
    <property type="match status" value="1"/>
</dbReference>
<feature type="region of interest" description="Disordered" evidence="1">
    <location>
        <begin position="436"/>
        <end position="506"/>
    </location>
</feature>
<sequence>MADLPPGDHGDGTTNAPLDSTNLAIHMAIAAFTGIAWANVVELNLAVYMIFKRKRGLYFWSVVLCIQGIALHSLGFLLKLYGVVPLYQVTITMVTIGWYLMVTGQSLVLYSRLHLVVSDTRIVRAVLCMIAWNAVTLHLPTTVLTYGTNSPSASLFQGPYRIMEKIQMTIFCLQELIISSLYIWATLRFLRPFYRRRIRSVMLQLFWINVGIILIDIAMVTVEYLGFYSLEVAMKGAIYSVKLKVEFVVLNQLMRVAKSSRDARLGRSLRTADDDPSDPGSHSLTGGGGGGSGGGIRGFIRRILPHPHHGTTDGRPGAVFIGDDDAMHASIASSSSKKANKAPPPHGNMSIVSANRLGSDDHYHHDTHNMQGISVTREVTQVTKQVGEDMRPRNNSRTNKPTSYYPGSRHSNEGNSLEMVMGDGAASEHSQLELVDLPPSSTGTRGGSGPDSGHSSKVHITEVYETDVEDAKSRTTTVPKRAAQPAWKSRPSPTVHFRSGTPDYYQ</sequence>
<reference evidence="5" key="1">
    <citation type="journal article" date="2014" name="Genome Announc.">
        <title>Genome sequence and annotation of Acremonium chrysogenum, producer of the beta-lactam antibiotic cephalosporin C.</title>
        <authorList>
            <person name="Terfehr D."/>
            <person name="Dahlmann T.A."/>
            <person name="Specht T."/>
            <person name="Zadra I."/>
            <person name="Kuernsteiner H."/>
            <person name="Kueck U."/>
        </authorList>
    </citation>
    <scope>NUCLEOTIDE SEQUENCE [LARGE SCALE GENOMIC DNA]</scope>
    <source>
        <strain evidence="5">ATCC 11550 / CBS 779.69 / DSM 880 / IAM 14645 / JCM 23072 / IMI 49137</strain>
    </source>
</reference>
<accession>A0A086T859</accession>
<organism evidence="4 5">
    <name type="scientific">Hapsidospora chrysogenum (strain ATCC 11550 / CBS 779.69 / DSM 880 / IAM 14645 / JCM 23072 / IMI 49137)</name>
    <name type="common">Acremonium chrysogenum</name>
    <dbReference type="NCBI Taxonomy" id="857340"/>
    <lineage>
        <taxon>Eukaryota</taxon>
        <taxon>Fungi</taxon>
        <taxon>Dikarya</taxon>
        <taxon>Ascomycota</taxon>
        <taxon>Pezizomycotina</taxon>
        <taxon>Sordariomycetes</taxon>
        <taxon>Hypocreomycetidae</taxon>
        <taxon>Hypocreales</taxon>
        <taxon>Bionectriaceae</taxon>
        <taxon>Hapsidospora</taxon>
    </lineage>
</organism>
<dbReference type="Pfam" id="PF24802">
    <property type="entry name" value="DUF7703"/>
    <property type="match status" value="1"/>
</dbReference>
<feature type="transmembrane region" description="Helical" evidence="2">
    <location>
        <begin position="122"/>
        <end position="146"/>
    </location>
</feature>
<proteinExistence type="predicted"/>
<gene>
    <name evidence="4" type="ORF">ACRE_036450</name>
</gene>
<feature type="transmembrane region" description="Helical" evidence="2">
    <location>
        <begin position="23"/>
        <end position="45"/>
    </location>
</feature>
<evidence type="ECO:0000313" key="5">
    <source>
        <dbReference type="Proteomes" id="UP000029964"/>
    </source>
</evidence>
<keyword evidence="2" id="KW-1133">Transmembrane helix</keyword>
<dbReference type="HOGENOM" id="CLU_538561_0_0_1"/>